<dbReference type="SUPFAM" id="SSF52266">
    <property type="entry name" value="SGNH hydrolase"/>
    <property type="match status" value="2"/>
</dbReference>
<comment type="similarity">
    <text evidence="1">Belongs to the 'GDSL' lipolytic enzyme family.</text>
</comment>
<dbReference type="PROSITE" id="PS50231">
    <property type="entry name" value="RICIN_B_LECTIN"/>
    <property type="match status" value="1"/>
</dbReference>
<dbReference type="InterPro" id="IPR035992">
    <property type="entry name" value="Ricin_B-like_lectins"/>
</dbReference>
<protein>
    <submittedName>
        <fullName evidence="6">Lysophospholipase L1</fullName>
    </submittedName>
</protein>
<dbReference type="PANTHER" id="PTHR43695">
    <property type="entry name" value="PUTATIVE (AFU_ORTHOLOGUE AFUA_2G17250)-RELATED"/>
    <property type="match status" value="1"/>
</dbReference>
<accession>A0A1H6HUK9</accession>
<dbReference type="SUPFAM" id="SSF49785">
    <property type="entry name" value="Galactose-binding domain-like"/>
    <property type="match status" value="2"/>
</dbReference>
<sequence length="1061" mass="114543">MKAKKLLSGLTSLALSLSAFAGLGVTDSFRPTGAKAASSWKFDFGGSGAAGGYTGVSATDGYNAGRGYGFAQTGNVSNVSAGGSGVLADAVKFNNYGAGNTFNVDLPKGLYEVKVIIGNAPRTTIKLEGMVQMMNLTGRGATETVKLPVTDGQLNIQAVEGMSGREQSISAVEITQINTTGEMPPMVWICGDSTVANYYNCADTSQHGWGQFFNGKTFGSNYEVRNMATSGQYAKGFVDAGQFAPIETYGKAGDYYIISIGINDSNYSNETEYYNTVTDMTKRAKAKGMEVILVKQQGRRGDLQRSPRLTGRWYGGSLDKIGSEQNVRVVDLFTKWQNFGLSVGYDGMASYYAIQANGSNDDLHQSKMGAQKIAEIMAEELSAPAREPIHPNADVSYMFKNVNSGLYMEVADGSTASGANVQQWGASSSQPHNTWKCVQATGDYFYIKPSNADLYLYVDNGSRDNGANMVVAEKNGYSDQFFKFQDNGDGTVTILTRASRDASAVEVGSAATNNGANIQQWEVNGHNCQKWEMIEVADVAVTTTTTTSTTTTATVTTTTEEVKPATTSFNFANIPDFFIEYGDANCDGTVDMSDIVLIMQALANPNKYDIGGSDSHAITNFGRLNADVTGNGDGMTVNDAMFIQRCLLGLDTLPEPINVVVATTTAAPTTTTTTAVATTTTTAPVPVKYFAVDQVWTNGVTETVNSGYTRSDGYVNLDNTIDSNITFTVNVPQDGNYMTHIRFANGSTSDRKMKLFVNNNMDSCWMQSFPGTGSWTDWNEFGIVLPLKAGKNTILFQSAMSEGGPNLDYIELILTDEPYAEVYDPSQEQQNTGSGQHTLYIAGDSTVQSYRESYAPQQGWGYYMQSYFNSDITVANHSIAGRSSKKFYDEGRWQTIADSLKTGDFVMIQFAINDAGASNADRYAPTCGNVDNPSSGSYEWYMTQFIKSAKDKGATPILVTTTIGMKAYSNGRFVNSYTNYNEACYNLAKKYSIPCIDLNTLMVNHYNSVGYDTAKSYHLMGAVSGSTDGTHFCEKGANIVAGLVAGEIRKQNISGLASYLK</sequence>
<dbReference type="InterPro" id="IPR005084">
    <property type="entry name" value="CBM6"/>
</dbReference>
<dbReference type="Pfam" id="PF21254">
    <property type="entry name" value="AGA-YXIM_GBD"/>
    <property type="match status" value="1"/>
</dbReference>
<dbReference type="AlphaFoldDB" id="A0A1H6HUK9"/>
<organism evidence="6 7">
    <name type="scientific">Ruminococcus flavefaciens</name>
    <dbReference type="NCBI Taxonomy" id="1265"/>
    <lineage>
        <taxon>Bacteria</taxon>
        <taxon>Bacillati</taxon>
        <taxon>Bacillota</taxon>
        <taxon>Clostridia</taxon>
        <taxon>Eubacteriales</taxon>
        <taxon>Oscillospiraceae</taxon>
        <taxon>Ruminococcus</taxon>
    </lineage>
</organism>
<name>A0A1H6HUK9_RUMFL</name>
<dbReference type="GO" id="GO:0030246">
    <property type="term" value="F:carbohydrate binding"/>
    <property type="evidence" value="ECO:0007669"/>
    <property type="project" value="InterPro"/>
</dbReference>
<dbReference type="InterPro" id="IPR049033">
    <property type="entry name" value="AGA-YXIM_GBD"/>
</dbReference>
<dbReference type="GO" id="GO:0016787">
    <property type="term" value="F:hydrolase activity"/>
    <property type="evidence" value="ECO:0007669"/>
    <property type="project" value="UniProtKB-KW"/>
</dbReference>
<dbReference type="InterPro" id="IPR036439">
    <property type="entry name" value="Dockerin_dom_sf"/>
</dbReference>
<evidence type="ECO:0000256" key="3">
    <source>
        <dbReference type="SAM" id="SignalP"/>
    </source>
</evidence>
<evidence type="ECO:0000256" key="1">
    <source>
        <dbReference type="ARBA" id="ARBA00008668"/>
    </source>
</evidence>
<dbReference type="Gene3D" id="2.80.10.50">
    <property type="match status" value="1"/>
</dbReference>
<dbReference type="PROSITE" id="PS51766">
    <property type="entry name" value="DOCKERIN"/>
    <property type="match status" value="1"/>
</dbReference>
<dbReference type="Gene3D" id="3.40.50.1110">
    <property type="entry name" value="SGNH hydrolase"/>
    <property type="match status" value="2"/>
</dbReference>
<dbReference type="Pfam" id="PF13472">
    <property type="entry name" value="Lipase_GDSL_2"/>
    <property type="match status" value="2"/>
</dbReference>
<dbReference type="PANTHER" id="PTHR43695:SF1">
    <property type="entry name" value="RHAMNOGALACTURONAN ACETYLESTERASE"/>
    <property type="match status" value="1"/>
</dbReference>
<evidence type="ECO:0000256" key="2">
    <source>
        <dbReference type="ARBA" id="ARBA00022801"/>
    </source>
</evidence>
<dbReference type="Gene3D" id="1.10.1330.10">
    <property type="entry name" value="Dockerin domain"/>
    <property type="match status" value="1"/>
</dbReference>
<feature type="chain" id="PRO_5038588156" evidence="3">
    <location>
        <begin position="22"/>
        <end position="1061"/>
    </location>
</feature>
<dbReference type="InterPro" id="IPR018247">
    <property type="entry name" value="EF_Hand_1_Ca_BS"/>
</dbReference>
<dbReference type="Gene3D" id="2.60.120.260">
    <property type="entry name" value="Galactose-binding domain-like"/>
    <property type="match status" value="1"/>
</dbReference>
<evidence type="ECO:0000259" key="5">
    <source>
        <dbReference type="PROSITE" id="PS51766"/>
    </source>
</evidence>
<feature type="domain" description="CBM6" evidence="4">
    <location>
        <begin position="687"/>
        <end position="813"/>
    </location>
</feature>
<dbReference type="InterPro" id="IPR037459">
    <property type="entry name" value="RhgT-like"/>
</dbReference>
<keyword evidence="2" id="KW-0378">Hydrolase</keyword>
<keyword evidence="3" id="KW-0732">Signal</keyword>
<dbReference type="GO" id="GO:0000272">
    <property type="term" value="P:polysaccharide catabolic process"/>
    <property type="evidence" value="ECO:0007669"/>
    <property type="project" value="InterPro"/>
</dbReference>
<dbReference type="CDD" id="cd00161">
    <property type="entry name" value="beta-trefoil_Ricin-like"/>
    <property type="match status" value="1"/>
</dbReference>
<proteinExistence type="inferred from homology"/>
<dbReference type="SUPFAM" id="SSF50370">
    <property type="entry name" value="Ricin B-like lectins"/>
    <property type="match status" value="1"/>
</dbReference>
<dbReference type="SUPFAM" id="SSF63446">
    <property type="entry name" value="Type I dockerin domain"/>
    <property type="match status" value="1"/>
</dbReference>
<dbReference type="RefSeq" id="WP_074714167.1">
    <property type="nucleotide sequence ID" value="NZ_FNWV01000001.1"/>
</dbReference>
<feature type="signal peptide" evidence="3">
    <location>
        <begin position="1"/>
        <end position="21"/>
    </location>
</feature>
<dbReference type="InterPro" id="IPR013830">
    <property type="entry name" value="SGNH_hydro"/>
</dbReference>
<dbReference type="InterPro" id="IPR000772">
    <property type="entry name" value="Ricin_B_lectin"/>
</dbReference>
<evidence type="ECO:0000313" key="6">
    <source>
        <dbReference type="EMBL" id="SEH39583.1"/>
    </source>
</evidence>
<dbReference type="InterPro" id="IPR016134">
    <property type="entry name" value="Dockerin_dom"/>
</dbReference>
<evidence type="ECO:0000313" key="7">
    <source>
        <dbReference type="Proteomes" id="UP000183190"/>
    </source>
</evidence>
<reference evidence="6 7" key="1">
    <citation type="submission" date="2016-10" db="EMBL/GenBank/DDBJ databases">
        <authorList>
            <person name="de Groot N.N."/>
        </authorList>
    </citation>
    <scope>NUCLEOTIDE SEQUENCE [LARGE SCALE GENOMIC DNA]</scope>
    <source>
        <strain evidence="6 7">YAD2003</strain>
    </source>
</reference>
<dbReference type="OrthoDB" id="9807041at2"/>
<dbReference type="EMBL" id="FNWV01000001">
    <property type="protein sequence ID" value="SEH39583.1"/>
    <property type="molecule type" value="Genomic_DNA"/>
</dbReference>
<dbReference type="Pfam" id="PF14200">
    <property type="entry name" value="RicinB_lectin_2"/>
    <property type="match status" value="2"/>
</dbReference>
<gene>
    <name evidence="6" type="ORF">SAMN02910265_00337</name>
</gene>
<dbReference type="Proteomes" id="UP000183190">
    <property type="component" value="Unassembled WGS sequence"/>
</dbReference>
<dbReference type="InterPro" id="IPR036514">
    <property type="entry name" value="SGNH_hydro_sf"/>
</dbReference>
<dbReference type="PROSITE" id="PS51175">
    <property type="entry name" value="CBM6"/>
    <property type="match status" value="1"/>
</dbReference>
<dbReference type="PROSITE" id="PS00018">
    <property type="entry name" value="EF_HAND_1"/>
    <property type="match status" value="1"/>
</dbReference>
<feature type="domain" description="Dockerin" evidence="5">
    <location>
        <begin position="577"/>
        <end position="655"/>
    </location>
</feature>
<dbReference type="CDD" id="cd04082">
    <property type="entry name" value="CBM35_pectate_lyase-like"/>
    <property type="match status" value="1"/>
</dbReference>
<dbReference type="Gene3D" id="2.60.120.430">
    <property type="entry name" value="Galactose-binding lectin"/>
    <property type="match status" value="1"/>
</dbReference>
<evidence type="ECO:0000259" key="4">
    <source>
        <dbReference type="PROSITE" id="PS51175"/>
    </source>
</evidence>
<dbReference type="InterPro" id="IPR008979">
    <property type="entry name" value="Galactose-bd-like_sf"/>
</dbReference>
<dbReference type="CDD" id="cd14256">
    <property type="entry name" value="Dockerin_I"/>
    <property type="match status" value="1"/>
</dbReference>
<dbReference type="CDD" id="cd01821">
    <property type="entry name" value="Rhamnogalacturan_acetylesterase_like"/>
    <property type="match status" value="1"/>
</dbReference>